<sequence length="54" mass="5792">MGTNGDRIEECAGHTIGAGYFLILAAAYVPLAGDHGRVTNCQRHESRFGHNLHG</sequence>
<dbReference type="AlphaFoldDB" id="A0A2R6VYR0"/>
<reference evidence="2" key="1">
    <citation type="journal article" date="2017" name="Cell">
        <title>Insights into land plant evolution garnered from the Marchantia polymorpha genome.</title>
        <authorList>
            <person name="Bowman J.L."/>
            <person name="Kohchi T."/>
            <person name="Yamato K.T."/>
            <person name="Jenkins J."/>
            <person name="Shu S."/>
            <person name="Ishizaki K."/>
            <person name="Yamaoka S."/>
            <person name="Nishihama R."/>
            <person name="Nakamura Y."/>
            <person name="Berger F."/>
            <person name="Adam C."/>
            <person name="Aki S.S."/>
            <person name="Althoff F."/>
            <person name="Araki T."/>
            <person name="Arteaga-Vazquez M.A."/>
            <person name="Balasubrmanian S."/>
            <person name="Barry K."/>
            <person name="Bauer D."/>
            <person name="Boehm C.R."/>
            <person name="Briginshaw L."/>
            <person name="Caballero-Perez J."/>
            <person name="Catarino B."/>
            <person name="Chen F."/>
            <person name="Chiyoda S."/>
            <person name="Chovatia M."/>
            <person name="Davies K.M."/>
            <person name="Delmans M."/>
            <person name="Demura T."/>
            <person name="Dierschke T."/>
            <person name="Dolan L."/>
            <person name="Dorantes-Acosta A.E."/>
            <person name="Eklund D.M."/>
            <person name="Florent S.N."/>
            <person name="Flores-Sandoval E."/>
            <person name="Fujiyama A."/>
            <person name="Fukuzawa H."/>
            <person name="Galik B."/>
            <person name="Grimanelli D."/>
            <person name="Grimwood J."/>
            <person name="Grossniklaus U."/>
            <person name="Hamada T."/>
            <person name="Haseloff J."/>
            <person name="Hetherington A.J."/>
            <person name="Higo A."/>
            <person name="Hirakawa Y."/>
            <person name="Hundley H.N."/>
            <person name="Ikeda Y."/>
            <person name="Inoue K."/>
            <person name="Inoue S.I."/>
            <person name="Ishida S."/>
            <person name="Jia Q."/>
            <person name="Kakita M."/>
            <person name="Kanazawa T."/>
            <person name="Kawai Y."/>
            <person name="Kawashima T."/>
            <person name="Kennedy M."/>
            <person name="Kinose K."/>
            <person name="Kinoshita T."/>
            <person name="Kohara Y."/>
            <person name="Koide E."/>
            <person name="Komatsu K."/>
            <person name="Kopischke S."/>
            <person name="Kubo M."/>
            <person name="Kyozuka J."/>
            <person name="Lagercrantz U."/>
            <person name="Lin S.S."/>
            <person name="Lindquist E."/>
            <person name="Lipzen A.M."/>
            <person name="Lu C.W."/>
            <person name="De Luna E."/>
            <person name="Martienssen R.A."/>
            <person name="Minamino N."/>
            <person name="Mizutani M."/>
            <person name="Mizutani M."/>
            <person name="Mochizuki N."/>
            <person name="Monte I."/>
            <person name="Mosher R."/>
            <person name="Nagasaki H."/>
            <person name="Nakagami H."/>
            <person name="Naramoto S."/>
            <person name="Nishitani K."/>
            <person name="Ohtani M."/>
            <person name="Okamoto T."/>
            <person name="Okumura M."/>
            <person name="Phillips J."/>
            <person name="Pollak B."/>
            <person name="Reinders A."/>
            <person name="Rovekamp M."/>
            <person name="Sano R."/>
            <person name="Sawa S."/>
            <person name="Schmid M.W."/>
            <person name="Shirakawa M."/>
            <person name="Solano R."/>
            <person name="Spunde A."/>
            <person name="Suetsugu N."/>
            <person name="Sugano S."/>
            <person name="Sugiyama A."/>
            <person name="Sun R."/>
            <person name="Suzuki Y."/>
            <person name="Takenaka M."/>
            <person name="Takezawa D."/>
            <person name="Tomogane H."/>
            <person name="Tsuzuki M."/>
            <person name="Ueda T."/>
            <person name="Umeda M."/>
            <person name="Ward J.M."/>
            <person name="Watanabe Y."/>
            <person name="Yazaki K."/>
            <person name="Yokoyama R."/>
            <person name="Yoshitake Y."/>
            <person name="Yotsui I."/>
            <person name="Zachgo S."/>
            <person name="Schmutz J."/>
        </authorList>
    </citation>
    <scope>NUCLEOTIDE SEQUENCE [LARGE SCALE GENOMIC DNA]</scope>
    <source>
        <strain evidence="2">Tak-1</strain>
    </source>
</reference>
<protein>
    <submittedName>
        <fullName evidence="1">Uncharacterized protein</fullName>
    </submittedName>
</protein>
<gene>
    <name evidence="1" type="ORF">MARPO_0578s0001</name>
</gene>
<dbReference type="Proteomes" id="UP000244005">
    <property type="component" value="Unassembled WGS sequence"/>
</dbReference>
<evidence type="ECO:0000313" key="2">
    <source>
        <dbReference type="Proteomes" id="UP000244005"/>
    </source>
</evidence>
<dbReference type="EMBL" id="KZ773180">
    <property type="protein sequence ID" value="PTQ26701.1"/>
    <property type="molecule type" value="Genomic_DNA"/>
</dbReference>
<name>A0A2R6VYR0_MARPO</name>
<keyword evidence="2" id="KW-1185">Reference proteome</keyword>
<proteinExistence type="predicted"/>
<evidence type="ECO:0000313" key="1">
    <source>
        <dbReference type="EMBL" id="PTQ26701.1"/>
    </source>
</evidence>
<accession>A0A2R6VYR0</accession>
<organism evidence="1 2">
    <name type="scientific">Marchantia polymorpha</name>
    <name type="common">Common liverwort</name>
    <name type="synonym">Marchantia aquatica</name>
    <dbReference type="NCBI Taxonomy" id="3197"/>
    <lineage>
        <taxon>Eukaryota</taxon>
        <taxon>Viridiplantae</taxon>
        <taxon>Streptophyta</taxon>
        <taxon>Embryophyta</taxon>
        <taxon>Marchantiophyta</taxon>
        <taxon>Marchantiopsida</taxon>
        <taxon>Marchantiidae</taxon>
        <taxon>Marchantiales</taxon>
        <taxon>Marchantiaceae</taxon>
        <taxon>Marchantia</taxon>
    </lineage>
</organism>